<keyword evidence="3" id="KW-1185">Reference proteome</keyword>
<feature type="region of interest" description="Disordered" evidence="1">
    <location>
        <begin position="86"/>
        <end position="106"/>
    </location>
</feature>
<reference evidence="2" key="1">
    <citation type="submission" date="2022-01" db="EMBL/GenBank/DDBJ databases">
        <authorList>
            <person name="Jo J.-H."/>
            <person name="Im W.-T."/>
        </authorList>
    </citation>
    <scope>NUCLEOTIDE SEQUENCE</scope>
    <source>
        <strain evidence="2">NA20</strain>
    </source>
</reference>
<dbReference type="EMBL" id="JAKLTR010000028">
    <property type="protein sequence ID" value="MCG2617935.1"/>
    <property type="molecule type" value="Genomic_DNA"/>
</dbReference>
<evidence type="ECO:0000313" key="3">
    <source>
        <dbReference type="Proteomes" id="UP001165367"/>
    </source>
</evidence>
<comment type="caution">
    <text evidence="2">The sequence shown here is derived from an EMBL/GenBank/DDBJ whole genome shotgun (WGS) entry which is preliminary data.</text>
</comment>
<sequence length="106" mass="12451">MEREQSLIQVCDQLGLEVRHQDRPDLLGALEEEINRLLVHDFDRLIAILYRVDVSEHKLKDLLKKQSGEDAAKLIASLLIERQQQKIRSRGEFNSSDDQINEDERW</sequence>
<organism evidence="2 3">
    <name type="scientific">Terrimonas ginsenosidimutans</name>
    <dbReference type="NCBI Taxonomy" id="2908004"/>
    <lineage>
        <taxon>Bacteria</taxon>
        <taxon>Pseudomonadati</taxon>
        <taxon>Bacteroidota</taxon>
        <taxon>Chitinophagia</taxon>
        <taxon>Chitinophagales</taxon>
        <taxon>Chitinophagaceae</taxon>
        <taxon>Terrimonas</taxon>
    </lineage>
</organism>
<protein>
    <submittedName>
        <fullName evidence="2">Uncharacterized protein</fullName>
    </submittedName>
</protein>
<gene>
    <name evidence="2" type="ORF">LZZ85_26775</name>
</gene>
<proteinExistence type="predicted"/>
<accession>A0ABS9L016</accession>
<evidence type="ECO:0000313" key="2">
    <source>
        <dbReference type="EMBL" id="MCG2617935.1"/>
    </source>
</evidence>
<evidence type="ECO:0000256" key="1">
    <source>
        <dbReference type="SAM" id="MobiDB-lite"/>
    </source>
</evidence>
<name>A0ABS9L016_9BACT</name>
<dbReference type="Proteomes" id="UP001165367">
    <property type="component" value="Unassembled WGS sequence"/>
</dbReference>
<dbReference type="RefSeq" id="WP_237876899.1">
    <property type="nucleotide sequence ID" value="NZ_JAKLTR010000028.1"/>
</dbReference>